<dbReference type="InterPro" id="IPR001898">
    <property type="entry name" value="SLC13A/DASS"/>
</dbReference>
<feature type="transmembrane region" description="Helical" evidence="6">
    <location>
        <begin position="213"/>
        <end position="239"/>
    </location>
</feature>
<evidence type="ECO:0000313" key="8">
    <source>
        <dbReference type="WBParaSite" id="jg2499"/>
    </source>
</evidence>
<name>A0A915E0T1_9BILA</name>
<organism evidence="7 8">
    <name type="scientific">Ditylenchus dipsaci</name>
    <dbReference type="NCBI Taxonomy" id="166011"/>
    <lineage>
        <taxon>Eukaryota</taxon>
        <taxon>Metazoa</taxon>
        <taxon>Ecdysozoa</taxon>
        <taxon>Nematoda</taxon>
        <taxon>Chromadorea</taxon>
        <taxon>Rhabditida</taxon>
        <taxon>Tylenchina</taxon>
        <taxon>Tylenchomorpha</taxon>
        <taxon>Sphaerularioidea</taxon>
        <taxon>Anguinidae</taxon>
        <taxon>Anguininae</taxon>
        <taxon>Ditylenchus</taxon>
    </lineage>
</organism>
<dbReference type="AlphaFoldDB" id="A0A915E0T1"/>
<dbReference type="Proteomes" id="UP000887574">
    <property type="component" value="Unplaced"/>
</dbReference>
<evidence type="ECO:0000256" key="2">
    <source>
        <dbReference type="ARBA" id="ARBA00006772"/>
    </source>
</evidence>
<feature type="transmembrane region" description="Helical" evidence="6">
    <location>
        <begin position="27"/>
        <end position="45"/>
    </location>
</feature>
<dbReference type="PANTHER" id="PTHR10283">
    <property type="entry name" value="SOLUTE CARRIER FAMILY 13 MEMBER"/>
    <property type="match status" value="1"/>
</dbReference>
<feature type="transmembrane region" description="Helical" evidence="6">
    <location>
        <begin position="433"/>
        <end position="456"/>
    </location>
</feature>
<feature type="transmembrane region" description="Helical" evidence="6">
    <location>
        <begin position="96"/>
        <end position="123"/>
    </location>
</feature>
<evidence type="ECO:0000256" key="6">
    <source>
        <dbReference type="SAM" id="Phobius"/>
    </source>
</evidence>
<keyword evidence="4 6" id="KW-1133">Transmembrane helix</keyword>
<accession>A0A915E0T1</accession>
<sequence>MRTQEALCAFVVILMGFLWMTETLPLAVTGLIPLVFYPLFGIVTAKEVSREYFTDTNFIFMGSLIMAIAVEITNLHERVALRVLLFTGTSPRWLMLGFQLATCLISMWITNTATTAMMLPILLRVISELEKCYRVQKAQMASTSITSITLSENFINGQPENPFSPFQRLLLSVAYTASIGGTGTLVGTAPNLILADAINSYYPKSSPLSFSNWMLFAIPGMFLMTLFCWLWLQFLFIGFKRQDKDAEKAVHHLLQKKYENLGPISYSEGSVMVCFILQVFIWVTRHPGFVPGWGDLFLPGFREPVFGVAPDWPVPAILTWADMQSRFSWSTIILLGGSFAMAKGVNKSGLSDLFGHELRAFEDLPDWLFVSMAAVLATALTEFSSNVATASLFIPILTSIAKAHSTNPMHYLFPIAISCSFAFMFPAGTPPMLLYLALACSKSLICFALAACSICLDCS</sequence>
<dbReference type="GO" id="GO:0015137">
    <property type="term" value="F:citrate transmembrane transporter activity"/>
    <property type="evidence" value="ECO:0007669"/>
    <property type="project" value="TreeGrafter"/>
</dbReference>
<evidence type="ECO:0000256" key="1">
    <source>
        <dbReference type="ARBA" id="ARBA00004141"/>
    </source>
</evidence>
<proteinExistence type="inferred from homology"/>
<dbReference type="Pfam" id="PF00939">
    <property type="entry name" value="Na_sulph_symp"/>
    <property type="match status" value="1"/>
</dbReference>
<reference evidence="8" key="1">
    <citation type="submission" date="2022-11" db="UniProtKB">
        <authorList>
            <consortium name="WormBaseParasite"/>
        </authorList>
    </citation>
    <scope>IDENTIFICATION</scope>
</reference>
<comment type="similarity">
    <text evidence="2">Belongs to the SLC13A/DASS transporter (TC 2.A.47) family. NADC subfamily.</text>
</comment>
<dbReference type="GO" id="GO:0015141">
    <property type="term" value="F:succinate transmembrane transporter activity"/>
    <property type="evidence" value="ECO:0007669"/>
    <property type="project" value="TreeGrafter"/>
</dbReference>
<feature type="transmembrane region" description="Helical" evidence="6">
    <location>
        <begin position="409"/>
        <end position="427"/>
    </location>
</feature>
<dbReference type="GO" id="GO:0005886">
    <property type="term" value="C:plasma membrane"/>
    <property type="evidence" value="ECO:0007669"/>
    <property type="project" value="TreeGrafter"/>
</dbReference>
<keyword evidence="7" id="KW-1185">Reference proteome</keyword>
<feature type="transmembrane region" description="Helical" evidence="6">
    <location>
        <begin position="367"/>
        <end position="397"/>
    </location>
</feature>
<evidence type="ECO:0000256" key="3">
    <source>
        <dbReference type="ARBA" id="ARBA00022692"/>
    </source>
</evidence>
<feature type="transmembrane region" description="Helical" evidence="6">
    <location>
        <begin position="57"/>
        <end position="76"/>
    </location>
</feature>
<keyword evidence="3 6" id="KW-0812">Transmembrane</keyword>
<keyword evidence="5 6" id="KW-0472">Membrane</keyword>
<evidence type="ECO:0000256" key="5">
    <source>
        <dbReference type="ARBA" id="ARBA00023136"/>
    </source>
</evidence>
<feature type="transmembrane region" description="Helical" evidence="6">
    <location>
        <begin position="260"/>
        <end position="283"/>
    </location>
</feature>
<dbReference type="PANTHER" id="PTHR10283:SF82">
    <property type="entry name" value="SOLUTE CARRIER FAMILY 13 MEMBER 2"/>
    <property type="match status" value="1"/>
</dbReference>
<dbReference type="WBParaSite" id="jg2499">
    <property type="protein sequence ID" value="jg2499"/>
    <property type="gene ID" value="jg2499"/>
</dbReference>
<evidence type="ECO:0000256" key="4">
    <source>
        <dbReference type="ARBA" id="ARBA00022989"/>
    </source>
</evidence>
<protein>
    <submittedName>
        <fullName evidence="8">Solute carrier family 13 member 2</fullName>
    </submittedName>
</protein>
<feature type="transmembrane region" description="Helical" evidence="6">
    <location>
        <begin position="169"/>
        <end position="193"/>
    </location>
</feature>
<comment type="subcellular location">
    <subcellularLocation>
        <location evidence="1">Membrane</location>
        <topology evidence="1">Multi-pass membrane protein</topology>
    </subcellularLocation>
</comment>
<evidence type="ECO:0000313" key="7">
    <source>
        <dbReference type="Proteomes" id="UP000887574"/>
    </source>
</evidence>
<feature type="transmembrane region" description="Helical" evidence="6">
    <location>
        <begin position="5"/>
        <end position="21"/>
    </location>
</feature>